<proteinExistence type="predicted"/>
<reference evidence="1" key="1">
    <citation type="submission" date="2024-05" db="EMBL/GenBank/DDBJ databases">
        <authorList>
            <person name="Cai S.Y."/>
            <person name="Jin L.M."/>
            <person name="Li H.R."/>
        </authorList>
    </citation>
    <scope>NUCLEOTIDE SEQUENCE</scope>
    <source>
        <strain evidence="1">A5-74</strain>
    </source>
</reference>
<dbReference type="AlphaFoldDB" id="A0AAU8DSS6"/>
<evidence type="ECO:0000313" key="1">
    <source>
        <dbReference type="EMBL" id="XCG65360.1"/>
    </source>
</evidence>
<organism evidence="1">
    <name type="scientific">Nakamurella sp. A5-74</name>
    <dbReference type="NCBI Taxonomy" id="3158264"/>
    <lineage>
        <taxon>Bacteria</taxon>
        <taxon>Bacillati</taxon>
        <taxon>Actinomycetota</taxon>
        <taxon>Actinomycetes</taxon>
        <taxon>Nakamurellales</taxon>
        <taxon>Nakamurellaceae</taxon>
        <taxon>Nakamurella</taxon>
    </lineage>
</organism>
<name>A0AAU8DSS6_9ACTN</name>
<accession>A0AAU8DSS6</accession>
<gene>
    <name evidence="1" type="ORF">ABLG96_08785</name>
</gene>
<dbReference type="RefSeq" id="WP_353650965.1">
    <property type="nucleotide sequence ID" value="NZ_CP159218.1"/>
</dbReference>
<sequence>MSEEDRGASIATVGFAITKRLQGTETRWWGRGFDVPPWVDSLLSNVSVAIADVGDIEYVVNGLDVYTAPLSGFVAVFTNTGLLVHAGVSQGDGRHPEVGVQVVSRSSLDRVDIDGGMDLIDTAPEAARVTVRLHYAGTPSIVTIPGRPGVTSSEHRALANFIPSLMADVART</sequence>
<protein>
    <submittedName>
        <fullName evidence="1">Uncharacterized protein</fullName>
    </submittedName>
</protein>
<dbReference type="EMBL" id="CP159218">
    <property type="protein sequence ID" value="XCG65360.1"/>
    <property type="molecule type" value="Genomic_DNA"/>
</dbReference>